<proteinExistence type="predicted"/>
<organism evidence="1 2">
    <name type="scientific">Streptomyces yunnanensis</name>
    <dbReference type="NCBI Taxonomy" id="156453"/>
    <lineage>
        <taxon>Bacteria</taxon>
        <taxon>Bacillati</taxon>
        <taxon>Actinomycetota</taxon>
        <taxon>Actinomycetes</taxon>
        <taxon>Kitasatosporales</taxon>
        <taxon>Streptomycetaceae</taxon>
        <taxon>Streptomyces</taxon>
    </lineage>
</organism>
<dbReference type="Proteomes" id="UP000184388">
    <property type="component" value="Unassembled WGS sequence"/>
</dbReference>
<dbReference type="RefSeq" id="WP_107489649.1">
    <property type="nucleotide sequence ID" value="NZ_FRBK01000011.1"/>
</dbReference>
<reference evidence="2" key="1">
    <citation type="submission" date="2016-11" db="EMBL/GenBank/DDBJ databases">
        <authorList>
            <person name="Jaros S."/>
            <person name="Januszkiewicz K."/>
            <person name="Wedrychowicz H."/>
        </authorList>
    </citation>
    <scope>NUCLEOTIDE SEQUENCE [LARGE SCALE GENOMIC DNA]</scope>
    <source>
        <strain evidence="2">CGMCC 4.3555</strain>
    </source>
</reference>
<evidence type="ECO:0000313" key="1">
    <source>
        <dbReference type="EMBL" id="SHM43677.1"/>
    </source>
</evidence>
<sequence length="63" mass="7101">MRELQVEGRPVDPLDLAQVSPYLTEHIKRFGEYSTHELGIIPDGYDAHLDVDFSMLGDDKKAA</sequence>
<protein>
    <submittedName>
        <fullName evidence="1">Tn3 transposase DDE domain-containing protein</fullName>
    </submittedName>
</protein>
<comment type="caution">
    <text evidence="1">The sequence shown here is derived from an EMBL/GenBank/DDBJ whole genome shotgun (WGS) entry which is preliminary data.</text>
</comment>
<name>A0A9X8QVG3_9ACTN</name>
<dbReference type="EMBL" id="FRBK01000011">
    <property type="protein sequence ID" value="SHM43677.1"/>
    <property type="molecule type" value="Genomic_DNA"/>
</dbReference>
<gene>
    <name evidence="1" type="ORF">SAMN05216268_11111</name>
</gene>
<evidence type="ECO:0000313" key="2">
    <source>
        <dbReference type="Proteomes" id="UP000184388"/>
    </source>
</evidence>
<accession>A0A9X8QVG3</accession>
<dbReference type="AlphaFoldDB" id="A0A9X8QVG3"/>